<dbReference type="AlphaFoldDB" id="A0A088CJP7"/>
<dbReference type="PANTHER" id="PTHR23077:SF171">
    <property type="entry name" value="NUCLEAR VALOSIN-CONTAINING PROTEIN-LIKE"/>
    <property type="match status" value="1"/>
</dbReference>
<dbReference type="InterPro" id="IPR003959">
    <property type="entry name" value="ATPase_AAA_core"/>
</dbReference>
<dbReference type="GO" id="GO:0005524">
    <property type="term" value="F:ATP binding"/>
    <property type="evidence" value="ECO:0007669"/>
    <property type="project" value="UniProtKB-KW"/>
</dbReference>
<evidence type="ECO:0000313" key="5">
    <source>
        <dbReference type="EMBL" id="AID67427.1"/>
    </source>
</evidence>
<gene>
    <name evidence="5" type="primary">ftsH</name>
</gene>
<feature type="transmembrane region" description="Helical" evidence="3">
    <location>
        <begin position="194"/>
        <end position="213"/>
    </location>
</feature>
<dbReference type="InterPro" id="IPR050168">
    <property type="entry name" value="AAA_ATPase_domain"/>
</dbReference>
<feature type="transmembrane region" description="Helical" evidence="3">
    <location>
        <begin position="78"/>
        <end position="98"/>
    </location>
</feature>
<dbReference type="SUPFAM" id="SSF52540">
    <property type="entry name" value="P-loop containing nucleoside triphosphate hydrolases"/>
    <property type="match status" value="1"/>
</dbReference>
<keyword evidence="5" id="KW-0132">Cell division</keyword>
<accession>A0A088CJP7</accession>
<dbReference type="Gene3D" id="1.10.8.60">
    <property type="match status" value="1"/>
</dbReference>
<sequence>MTYKQIIIDHNRTHYQTQLKSNTKENAILTTLIKIKIIKDFSKFLIKIEEIDFQALKTLCVLQVERKQKQFFSFLKSLNSFHWIFIGFLTSTSIYHYFSVPNWETPVKSLRIVNFSAWHQKLLNLPQLPIESCIYYDSSRVGITLQDEAISETGFDKTIDCVLFPGIDSQNFQQIAQKPIPQLKSFSDQREGLFLTYSGLIFVLYTFAIFICLRKTVLKIGTRLALFQSDGIQSQDTDLESVFYETCNHYSPKHLKQELKKDDTQFIENKYWNPDFDTFISLAKLQSRNRFFPSFNKTPTEKLAENFTNYQPKKGLKSAWLQKTLCILFVGPHNVEEDKIILAKTIAHKGNLNFFELDCSAFNTFSVSTALYILKVFFGKVRFSKPCVAYLRNMDSFCQKRDNLFSTQSHGKQLGKKKANFGERENVQFQLLTQFLVDFDGAVQRNTGVLFIASTNNIELLDPALIRSERFAFQYNFVPLMKNERYEFLTAGFKKADIKENLNENEAFELLCSATEGYYRLDLKYVINNVLLNYAYTKILDFSLEKNLLRSTIYTELEKNLIPYGDPNFSKNKHENILFCYIKTGQFLTKQLLAKSINSTNIVETFVNSKWFKFSLLLMNKIVIEDIYFSFSKKFIPLRNRHQTLNLLHQTFYRLSRFDEKRNFLSFFSTLTVIYAPFVSDTEELINIMPEHERKEDFLRMLIANFSTEQFTGSIAYEDVYSPLYLNDKAAFVHNTLDPLEEKISFLHFFTYNFLNSFLRKNSIFEYLATRFKSQNQIFIFDLYKLFVRKKLIAQTTNFDF</sequence>
<name>A0A088CJP7_9VIRI</name>
<dbReference type="Pfam" id="PF00004">
    <property type="entry name" value="AAA"/>
    <property type="match status" value="1"/>
</dbReference>
<proteinExistence type="predicted"/>
<feature type="domain" description="ATPase AAA-type core" evidence="4">
    <location>
        <begin position="339"/>
        <end position="477"/>
    </location>
</feature>
<dbReference type="GO" id="GO:0051301">
    <property type="term" value="P:cell division"/>
    <property type="evidence" value="ECO:0007669"/>
    <property type="project" value="UniProtKB-KW"/>
</dbReference>
<dbReference type="Gene3D" id="3.40.50.300">
    <property type="entry name" value="P-loop containing nucleotide triphosphate hydrolases"/>
    <property type="match status" value="1"/>
</dbReference>
<keyword evidence="5" id="KW-0934">Plastid</keyword>
<keyword evidence="3" id="KW-0812">Transmembrane</keyword>
<keyword evidence="5" id="KW-0150">Chloroplast</keyword>
<evidence type="ECO:0000259" key="4">
    <source>
        <dbReference type="Pfam" id="PF00004"/>
    </source>
</evidence>
<keyword evidence="3" id="KW-1133">Transmembrane helix</keyword>
<geneLocation type="chloroplast" evidence="5"/>
<protein>
    <submittedName>
        <fullName evidence="5">Cell division protein</fullName>
    </submittedName>
</protein>
<dbReference type="EMBL" id="KJ746597">
    <property type="protein sequence ID" value="AID67427.1"/>
    <property type="molecule type" value="Genomic_DNA"/>
</dbReference>
<keyword evidence="3" id="KW-0472">Membrane</keyword>
<evidence type="ECO:0000256" key="3">
    <source>
        <dbReference type="SAM" id="Phobius"/>
    </source>
</evidence>
<dbReference type="InterPro" id="IPR027417">
    <property type="entry name" value="P-loop_NTPase"/>
</dbReference>
<evidence type="ECO:0000256" key="1">
    <source>
        <dbReference type="ARBA" id="ARBA00022741"/>
    </source>
</evidence>
<organism evidence="5">
    <name type="scientific">Prasinococcus sp. CCMP1194</name>
    <dbReference type="NCBI Taxonomy" id="110672"/>
    <lineage>
        <taxon>Eukaryota</taxon>
        <taxon>Viridiplantae</taxon>
        <taxon>Prasinodermophyta</taxon>
        <taxon>Palmophyllophyceae</taxon>
        <taxon>Prasinococcales</taxon>
        <taxon>Prasinococcaceae</taxon>
        <taxon>Prasinococcus</taxon>
    </lineage>
</organism>
<reference evidence="5" key="1">
    <citation type="journal article" date="2014" name="BMC Genomics">
        <title>Six newly sequenced chloroplast genomes from prasinophyte green algae provide insights into the relationships among prasinophyte lineages and the diversity of streamlined genome architecture in picoplanktonic species.</title>
        <authorList>
            <person name="Lemieux C."/>
            <person name="Otis C."/>
            <person name="Turmel M."/>
        </authorList>
    </citation>
    <scope>NUCLEOTIDE SEQUENCE</scope>
</reference>
<evidence type="ECO:0000256" key="2">
    <source>
        <dbReference type="ARBA" id="ARBA00022840"/>
    </source>
</evidence>
<keyword evidence="2" id="KW-0067">ATP-binding</keyword>
<keyword evidence="5" id="KW-0131">Cell cycle</keyword>
<keyword evidence="1" id="KW-0547">Nucleotide-binding</keyword>
<dbReference type="GO" id="GO:0016887">
    <property type="term" value="F:ATP hydrolysis activity"/>
    <property type="evidence" value="ECO:0007669"/>
    <property type="project" value="InterPro"/>
</dbReference>
<dbReference type="PANTHER" id="PTHR23077">
    <property type="entry name" value="AAA-FAMILY ATPASE"/>
    <property type="match status" value="1"/>
</dbReference>
<dbReference type="CDD" id="cd19481">
    <property type="entry name" value="RecA-like_protease"/>
    <property type="match status" value="1"/>
</dbReference>